<keyword evidence="1" id="KW-0479">Metal-binding</keyword>
<organism evidence="6 7">
    <name type="scientific">Clunio marinus</name>
    <dbReference type="NCBI Taxonomy" id="568069"/>
    <lineage>
        <taxon>Eukaryota</taxon>
        <taxon>Metazoa</taxon>
        <taxon>Ecdysozoa</taxon>
        <taxon>Arthropoda</taxon>
        <taxon>Hexapoda</taxon>
        <taxon>Insecta</taxon>
        <taxon>Pterygota</taxon>
        <taxon>Neoptera</taxon>
        <taxon>Endopterygota</taxon>
        <taxon>Diptera</taxon>
        <taxon>Nematocera</taxon>
        <taxon>Chironomoidea</taxon>
        <taxon>Chironomidae</taxon>
        <taxon>Clunio</taxon>
    </lineage>
</organism>
<protein>
    <submittedName>
        <fullName evidence="6">CLUMA_CG001300, isoform A</fullName>
    </submittedName>
</protein>
<dbReference type="EMBL" id="CVRI01000004">
    <property type="protein sequence ID" value="CRK87499.1"/>
    <property type="molecule type" value="Genomic_DNA"/>
</dbReference>
<keyword evidence="7" id="KW-1185">Reference proteome</keyword>
<dbReference type="Gene3D" id="3.30.40.10">
    <property type="entry name" value="Zinc/RING finger domain, C3HC4 (zinc finger)"/>
    <property type="match status" value="1"/>
</dbReference>
<reference evidence="6 7" key="1">
    <citation type="submission" date="2015-04" db="EMBL/GenBank/DDBJ databases">
        <authorList>
            <person name="Syromyatnikov M.Y."/>
            <person name="Popov V.N."/>
        </authorList>
    </citation>
    <scope>NUCLEOTIDE SEQUENCE [LARGE SCALE GENOMIC DNA]</scope>
</reference>
<evidence type="ECO:0000259" key="5">
    <source>
        <dbReference type="PROSITE" id="PS50089"/>
    </source>
</evidence>
<dbReference type="Proteomes" id="UP000183832">
    <property type="component" value="Unassembled WGS sequence"/>
</dbReference>
<dbReference type="PROSITE" id="PS50089">
    <property type="entry name" value="ZF_RING_2"/>
    <property type="match status" value="1"/>
</dbReference>
<proteinExistence type="predicted"/>
<dbReference type="InterPro" id="IPR017907">
    <property type="entry name" value="Znf_RING_CS"/>
</dbReference>
<feature type="domain" description="RING-type" evidence="5">
    <location>
        <begin position="210"/>
        <end position="260"/>
    </location>
</feature>
<dbReference type="OrthoDB" id="264520at2759"/>
<dbReference type="PROSITE" id="PS00518">
    <property type="entry name" value="ZF_RING_1"/>
    <property type="match status" value="1"/>
</dbReference>
<evidence type="ECO:0000256" key="1">
    <source>
        <dbReference type="ARBA" id="ARBA00022723"/>
    </source>
</evidence>
<dbReference type="STRING" id="568069.A0A1J1HHX8"/>
<dbReference type="Pfam" id="PF13445">
    <property type="entry name" value="zf-RING_UBOX"/>
    <property type="match status" value="1"/>
</dbReference>
<keyword evidence="3" id="KW-0862">Zinc</keyword>
<name>A0A1J1HHX8_9DIPT</name>
<dbReference type="InterPro" id="IPR001841">
    <property type="entry name" value="Znf_RING"/>
</dbReference>
<accession>A0A1J1HHX8</accession>
<dbReference type="SUPFAM" id="SSF57850">
    <property type="entry name" value="RING/U-box"/>
    <property type="match status" value="1"/>
</dbReference>
<evidence type="ECO:0000256" key="3">
    <source>
        <dbReference type="ARBA" id="ARBA00022833"/>
    </source>
</evidence>
<gene>
    <name evidence="6" type="ORF">CLUMA_CG001300</name>
</gene>
<evidence type="ECO:0000313" key="6">
    <source>
        <dbReference type="EMBL" id="CRK87499.1"/>
    </source>
</evidence>
<dbReference type="InterPro" id="IPR027370">
    <property type="entry name" value="Znf-RING_euk"/>
</dbReference>
<dbReference type="AlphaFoldDB" id="A0A1J1HHX8"/>
<evidence type="ECO:0000256" key="4">
    <source>
        <dbReference type="PROSITE-ProRule" id="PRU00175"/>
    </source>
</evidence>
<dbReference type="InterPro" id="IPR013083">
    <property type="entry name" value="Znf_RING/FYVE/PHD"/>
</dbReference>
<evidence type="ECO:0000313" key="7">
    <source>
        <dbReference type="Proteomes" id="UP000183832"/>
    </source>
</evidence>
<dbReference type="GO" id="GO:0008270">
    <property type="term" value="F:zinc ion binding"/>
    <property type="evidence" value="ECO:0007669"/>
    <property type="project" value="UniProtKB-KW"/>
</dbReference>
<evidence type="ECO:0000256" key="2">
    <source>
        <dbReference type="ARBA" id="ARBA00022771"/>
    </source>
</evidence>
<sequence length="262" mass="29621">MESKIQENGDLHQNFIYNSLSYDGYERFHDEVMENVSVSIQCSEYQEIGTSTLNLNSHKEKMKISLSQEQLQLNNDGRSCLTVPSSASRKIRSTESLGNSRSESTKLVKLEFQQPIVTKETSKLIAEDNFITVTPPQDSANDNEVIYAIPTKGIHDLSKETPYNLINEKNEIKTSSASLTPLKSSKIAPTSIASTTEFNQDVKYSFSFYCSLCNNIFNDPRTLDCLHSFCVECLARLDASNDLENNQFWRKISDHSDLSCKK</sequence>
<keyword evidence="2 4" id="KW-0863">Zinc-finger</keyword>